<keyword evidence="1" id="KW-0346">Stress response</keyword>
<feature type="transmembrane region" description="Helical" evidence="4">
    <location>
        <begin position="242"/>
        <end position="261"/>
    </location>
</feature>
<dbReference type="InterPro" id="IPR002068">
    <property type="entry name" value="A-crystallin/Hsp20_dom"/>
</dbReference>
<comment type="similarity">
    <text evidence="2 3">Belongs to the small heat shock protein (HSP20) family.</text>
</comment>
<dbReference type="PANTHER" id="PTHR11527">
    <property type="entry name" value="HEAT-SHOCK PROTEIN 20 FAMILY MEMBER"/>
    <property type="match status" value="1"/>
</dbReference>
<dbReference type="AlphaFoldDB" id="A0A978VGG1"/>
<evidence type="ECO:0000256" key="4">
    <source>
        <dbReference type="SAM" id="Phobius"/>
    </source>
</evidence>
<dbReference type="SUPFAM" id="SSF49764">
    <property type="entry name" value="HSP20-like chaperones"/>
    <property type="match status" value="2"/>
</dbReference>
<evidence type="ECO:0000313" key="7">
    <source>
        <dbReference type="Proteomes" id="UP000813462"/>
    </source>
</evidence>
<dbReference type="Pfam" id="PF00011">
    <property type="entry name" value="HSP20"/>
    <property type="match status" value="2"/>
</dbReference>
<keyword evidence="4" id="KW-0812">Transmembrane</keyword>
<evidence type="ECO:0000256" key="2">
    <source>
        <dbReference type="PROSITE-ProRule" id="PRU00285"/>
    </source>
</evidence>
<dbReference type="PROSITE" id="PS01031">
    <property type="entry name" value="SHSP"/>
    <property type="match status" value="1"/>
</dbReference>
<dbReference type="InterPro" id="IPR008978">
    <property type="entry name" value="HSP20-like_chaperone"/>
</dbReference>
<dbReference type="InterPro" id="IPR031107">
    <property type="entry name" value="Small_HSP"/>
</dbReference>
<protein>
    <recommendedName>
        <fullName evidence="5">SHSP domain-containing protein</fullName>
    </recommendedName>
</protein>
<name>A0A978VGG1_ZIZJJ</name>
<evidence type="ECO:0000313" key="6">
    <source>
        <dbReference type="EMBL" id="KAH7529450.1"/>
    </source>
</evidence>
<dbReference type="EMBL" id="JAEACU010000005">
    <property type="protein sequence ID" value="KAH7529450.1"/>
    <property type="molecule type" value="Genomic_DNA"/>
</dbReference>
<gene>
    <name evidence="6" type="ORF">FEM48_Zijuj05G0185200</name>
</gene>
<dbReference type="CDD" id="cd06464">
    <property type="entry name" value="ACD_sHsps-like"/>
    <property type="match status" value="2"/>
</dbReference>
<proteinExistence type="inferred from homology"/>
<dbReference type="Gene3D" id="2.60.40.790">
    <property type="match status" value="2"/>
</dbReference>
<keyword evidence="4" id="KW-1133">Transmembrane helix</keyword>
<sequence>MEDTVGAYKPYHFHTDFEPYCIWHRKEDTDTFDVHLNGLKKQQLKIEINEERILTISGERRLWDDNNTWSRFRKQTNKLADNTQNNDIRSKFTGRILSIVIPKKPGILSLSISLPSQVLEKAQTQPKPKRRLRQRRMQVVGGFKKEQLKVRIDNMRILTIAGERPLDGNNKWSRFCKQIKLADNIKVNDISSNLAGGILSVVIPKKPTTLPMSISLASEVPQMDHTATENAGVWRLELDKNMGIKVGVVLAFLLLGFGVYVKCLCGK</sequence>
<evidence type="ECO:0000256" key="1">
    <source>
        <dbReference type="ARBA" id="ARBA00023016"/>
    </source>
</evidence>
<dbReference type="Proteomes" id="UP000813462">
    <property type="component" value="Unassembled WGS sequence"/>
</dbReference>
<evidence type="ECO:0000259" key="5">
    <source>
        <dbReference type="PROSITE" id="PS01031"/>
    </source>
</evidence>
<evidence type="ECO:0000256" key="3">
    <source>
        <dbReference type="RuleBase" id="RU003616"/>
    </source>
</evidence>
<organism evidence="6 7">
    <name type="scientific">Ziziphus jujuba var. spinosa</name>
    <dbReference type="NCBI Taxonomy" id="714518"/>
    <lineage>
        <taxon>Eukaryota</taxon>
        <taxon>Viridiplantae</taxon>
        <taxon>Streptophyta</taxon>
        <taxon>Embryophyta</taxon>
        <taxon>Tracheophyta</taxon>
        <taxon>Spermatophyta</taxon>
        <taxon>Magnoliopsida</taxon>
        <taxon>eudicotyledons</taxon>
        <taxon>Gunneridae</taxon>
        <taxon>Pentapetalae</taxon>
        <taxon>rosids</taxon>
        <taxon>fabids</taxon>
        <taxon>Rosales</taxon>
        <taxon>Rhamnaceae</taxon>
        <taxon>Paliureae</taxon>
        <taxon>Ziziphus</taxon>
    </lineage>
</organism>
<keyword evidence="4" id="KW-0472">Membrane</keyword>
<comment type="caution">
    <text evidence="6">The sequence shown here is derived from an EMBL/GenBank/DDBJ whole genome shotgun (WGS) entry which is preliminary data.</text>
</comment>
<feature type="domain" description="SHSP" evidence="5">
    <location>
        <begin position="113"/>
        <end position="219"/>
    </location>
</feature>
<reference evidence="6" key="1">
    <citation type="journal article" date="2021" name="Front. Plant Sci.">
        <title>Chromosome-Scale Genome Assembly for Chinese Sour Jujube and Insights Into Its Genome Evolution and Domestication Signature.</title>
        <authorList>
            <person name="Shen L.-Y."/>
            <person name="Luo H."/>
            <person name="Wang X.-L."/>
            <person name="Wang X.-M."/>
            <person name="Qiu X.-J."/>
            <person name="Liu H."/>
            <person name="Zhou S.-S."/>
            <person name="Jia K.-H."/>
            <person name="Nie S."/>
            <person name="Bao Y.-T."/>
            <person name="Zhang R.-G."/>
            <person name="Yun Q.-Z."/>
            <person name="Chai Y.-H."/>
            <person name="Lu J.-Y."/>
            <person name="Li Y."/>
            <person name="Zhao S.-W."/>
            <person name="Mao J.-F."/>
            <person name="Jia S.-G."/>
            <person name="Mao Y.-M."/>
        </authorList>
    </citation>
    <scope>NUCLEOTIDE SEQUENCE</scope>
    <source>
        <strain evidence="6">AT0</strain>
        <tissue evidence="6">Leaf</tissue>
    </source>
</reference>
<accession>A0A978VGG1</accession>